<feature type="transmembrane region" description="Helical" evidence="2">
    <location>
        <begin position="70"/>
        <end position="92"/>
    </location>
</feature>
<gene>
    <name evidence="3" type="ORF">TCAP_00358</name>
</gene>
<evidence type="ECO:0000313" key="3">
    <source>
        <dbReference type="EMBL" id="PNY29731.1"/>
    </source>
</evidence>
<dbReference type="OrthoDB" id="5141772at2759"/>
<keyword evidence="2" id="KW-1133">Transmembrane helix</keyword>
<protein>
    <submittedName>
        <fullName evidence="3">Uncharacterized protein</fullName>
    </submittedName>
</protein>
<evidence type="ECO:0000256" key="2">
    <source>
        <dbReference type="SAM" id="Phobius"/>
    </source>
</evidence>
<dbReference type="EMBL" id="NRSZ01000065">
    <property type="protein sequence ID" value="PNY29731.1"/>
    <property type="molecule type" value="Genomic_DNA"/>
</dbReference>
<comment type="caution">
    <text evidence="3">The sequence shown here is derived from an EMBL/GenBank/DDBJ whole genome shotgun (WGS) entry which is preliminary data.</text>
</comment>
<keyword evidence="4" id="KW-1185">Reference proteome</keyword>
<dbReference type="AlphaFoldDB" id="A0A2K3QQC5"/>
<sequence length="153" mass="16235">MEPEGHPVRRPTPSVSTNGVCRPGDPALSSESDPASPRQPPAYGDERAPPQYQEEAASGAKTMAKARKTILVRLLTSIFITVLVSLIVAAVVGRIHDSQSNGKGDNNSSQQAESESMELFTMMSAEATALPDPAETVDTIKPETANYTAIDVL</sequence>
<evidence type="ECO:0000313" key="4">
    <source>
        <dbReference type="Proteomes" id="UP000236621"/>
    </source>
</evidence>
<reference evidence="3 4" key="1">
    <citation type="submission" date="2017-08" db="EMBL/GenBank/DDBJ databases">
        <title>Harnessing the power of phylogenomics to disentangle the directionality and signatures of interkingdom host jumping in the parasitic fungal genus Tolypocladium.</title>
        <authorList>
            <person name="Quandt C.A."/>
            <person name="Patterson W."/>
            <person name="Spatafora J.W."/>
        </authorList>
    </citation>
    <scope>NUCLEOTIDE SEQUENCE [LARGE SCALE GENOMIC DNA]</scope>
    <source>
        <strain evidence="3 4">CBS 113982</strain>
    </source>
</reference>
<evidence type="ECO:0000256" key="1">
    <source>
        <dbReference type="SAM" id="MobiDB-lite"/>
    </source>
</evidence>
<keyword evidence="2" id="KW-0812">Transmembrane</keyword>
<dbReference type="Proteomes" id="UP000236621">
    <property type="component" value="Unassembled WGS sequence"/>
</dbReference>
<name>A0A2K3QQC5_9HYPO</name>
<feature type="region of interest" description="Disordered" evidence="1">
    <location>
        <begin position="1"/>
        <end position="61"/>
    </location>
</feature>
<keyword evidence="2" id="KW-0472">Membrane</keyword>
<feature type="compositionally biased region" description="Polar residues" evidence="1">
    <location>
        <begin position="98"/>
        <end position="114"/>
    </location>
</feature>
<accession>A0A2K3QQC5</accession>
<organism evidence="3 4">
    <name type="scientific">Tolypocladium capitatum</name>
    <dbReference type="NCBI Taxonomy" id="45235"/>
    <lineage>
        <taxon>Eukaryota</taxon>
        <taxon>Fungi</taxon>
        <taxon>Dikarya</taxon>
        <taxon>Ascomycota</taxon>
        <taxon>Pezizomycotina</taxon>
        <taxon>Sordariomycetes</taxon>
        <taxon>Hypocreomycetidae</taxon>
        <taxon>Hypocreales</taxon>
        <taxon>Ophiocordycipitaceae</taxon>
        <taxon>Tolypocladium</taxon>
    </lineage>
</organism>
<proteinExistence type="predicted"/>
<feature type="region of interest" description="Disordered" evidence="1">
    <location>
        <begin position="97"/>
        <end position="117"/>
    </location>
</feature>